<dbReference type="InterPro" id="IPR007497">
    <property type="entry name" value="SIMPL/DUF541"/>
</dbReference>
<dbReference type="STRING" id="397948.Cmaq_1019"/>
<dbReference type="AlphaFoldDB" id="A8MDJ4"/>
<dbReference type="GeneID" id="5710048"/>
<dbReference type="GO" id="GO:0006974">
    <property type="term" value="P:DNA damage response"/>
    <property type="evidence" value="ECO:0007669"/>
    <property type="project" value="TreeGrafter"/>
</dbReference>
<proteinExistence type="predicted"/>
<reference evidence="1 2" key="1">
    <citation type="submission" date="2007-10" db="EMBL/GenBank/DDBJ databases">
        <title>Complete sequence of Caldivirga maquilingensis IC-167.</title>
        <authorList>
            <consortium name="US DOE Joint Genome Institute"/>
            <person name="Copeland A."/>
            <person name="Lucas S."/>
            <person name="Lapidus A."/>
            <person name="Barry K."/>
            <person name="Glavina del Rio T."/>
            <person name="Dalin E."/>
            <person name="Tice H."/>
            <person name="Pitluck S."/>
            <person name="Saunders E."/>
            <person name="Brettin T."/>
            <person name="Bruce D."/>
            <person name="Detter J.C."/>
            <person name="Han C."/>
            <person name="Schmutz J."/>
            <person name="Larimer F."/>
            <person name="Land M."/>
            <person name="Hauser L."/>
            <person name="Kyrpides N."/>
            <person name="Ivanova N."/>
            <person name="Biddle J.F."/>
            <person name="Zhang Z."/>
            <person name="Fitz-Gibbon S.T."/>
            <person name="Lowe T.M."/>
            <person name="Saltikov C."/>
            <person name="House C.H."/>
            <person name="Richardson P."/>
        </authorList>
    </citation>
    <scope>NUCLEOTIDE SEQUENCE [LARGE SCALE GENOMIC DNA]</scope>
    <source>
        <strain evidence="2">ATCC 700844 / DSM 13496 / JCM 10307 / IC-167</strain>
    </source>
</reference>
<dbReference type="eggNOG" id="arCOG04715">
    <property type="taxonomic scope" value="Archaea"/>
</dbReference>
<dbReference type="Proteomes" id="UP000001137">
    <property type="component" value="Chromosome"/>
</dbReference>
<dbReference type="RefSeq" id="WP_012186069.1">
    <property type="nucleotide sequence ID" value="NC_009954.1"/>
</dbReference>
<accession>A8MDJ4</accession>
<dbReference type="PANTHER" id="PTHR34387">
    <property type="entry name" value="SLR1258 PROTEIN"/>
    <property type="match status" value="1"/>
</dbReference>
<dbReference type="Gene3D" id="3.30.110.170">
    <property type="entry name" value="Protein of unknown function (DUF541), domain 1"/>
    <property type="match status" value="1"/>
</dbReference>
<gene>
    <name evidence="1" type="ordered locus">Cmaq_1019</name>
</gene>
<keyword evidence="2" id="KW-1185">Reference proteome</keyword>
<sequence>MALVLMGIIALLVNSHVGYRDPNNNELTDCSLNTTVNVDGSYSASIPSSGFTVSVSIGTQSPDMNATEAYVNVVTRANEAVNLVKELGLNYTSSFSMNPQYGSYNVFEGYEASFSMTVIVPLNQTLLSELLTGLVGVRVNSVSISSYINPKLTQEAELYVLKMAVLNAYSKVNAIAGALNETVVSVKVVNEQYYVIQPYTSSLPSPPQVNPGPGSVSASVTVIAVLCKG</sequence>
<name>A8MDJ4_CALMQ</name>
<evidence type="ECO:0000313" key="1">
    <source>
        <dbReference type="EMBL" id="ABW01850.1"/>
    </source>
</evidence>
<dbReference type="PANTHER" id="PTHR34387:SF2">
    <property type="entry name" value="SLR1258 PROTEIN"/>
    <property type="match status" value="1"/>
</dbReference>
<dbReference type="Gene3D" id="3.30.70.2970">
    <property type="entry name" value="Protein of unknown function (DUF541), domain 2"/>
    <property type="match status" value="1"/>
</dbReference>
<dbReference type="EMBL" id="CP000852">
    <property type="protein sequence ID" value="ABW01850.1"/>
    <property type="molecule type" value="Genomic_DNA"/>
</dbReference>
<dbReference type="InterPro" id="IPR052022">
    <property type="entry name" value="26kDa_periplasmic_antigen"/>
</dbReference>
<evidence type="ECO:0008006" key="3">
    <source>
        <dbReference type="Google" id="ProtNLM"/>
    </source>
</evidence>
<dbReference type="Pfam" id="PF04402">
    <property type="entry name" value="SIMPL"/>
    <property type="match status" value="1"/>
</dbReference>
<protein>
    <recommendedName>
        <fullName evidence="3">DUF541 domain-containing protein</fullName>
    </recommendedName>
</protein>
<organism evidence="1 2">
    <name type="scientific">Caldivirga maquilingensis (strain ATCC 700844 / DSM 13496 / JCM 10307 / IC-167)</name>
    <dbReference type="NCBI Taxonomy" id="397948"/>
    <lineage>
        <taxon>Archaea</taxon>
        <taxon>Thermoproteota</taxon>
        <taxon>Thermoprotei</taxon>
        <taxon>Thermoproteales</taxon>
        <taxon>Thermoproteaceae</taxon>
        <taxon>Caldivirga</taxon>
    </lineage>
</organism>
<dbReference type="HOGENOM" id="CLU_1207571_0_0_2"/>
<evidence type="ECO:0000313" key="2">
    <source>
        <dbReference type="Proteomes" id="UP000001137"/>
    </source>
</evidence>
<dbReference type="KEGG" id="cma:Cmaq_1019"/>